<evidence type="ECO:0000256" key="1">
    <source>
        <dbReference type="ARBA" id="ARBA00001163"/>
    </source>
</evidence>
<comment type="catalytic activity">
    <reaction evidence="1">
        <text>5-hydroxy-2-oxo-4-ureido-2,5-dihydro-1H-imidazole-5-carboxylate + H(+) = (S)-allantoin + CO2</text>
        <dbReference type="Rhea" id="RHEA:26301"/>
        <dbReference type="ChEBI" id="CHEBI:15378"/>
        <dbReference type="ChEBI" id="CHEBI:15678"/>
        <dbReference type="ChEBI" id="CHEBI:16526"/>
        <dbReference type="ChEBI" id="CHEBI:58639"/>
        <dbReference type="EC" id="4.1.1.97"/>
    </reaction>
</comment>
<dbReference type="OrthoDB" id="9800909at2"/>
<comment type="caution">
    <text evidence="8">The sequence shown here is derived from an EMBL/GenBank/DDBJ whole genome shotgun (WGS) entry which is preliminary data.</text>
</comment>
<dbReference type="NCBIfam" id="TIGR03164">
    <property type="entry name" value="UHCUDC"/>
    <property type="match status" value="1"/>
</dbReference>
<evidence type="ECO:0000259" key="7">
    <source>
        <dbReference type="Pfam" id="PF09349"/>
    </source>
</evidence>
<evidence type="ECO:0000256" key="3">
    <source>
        <dbReference type="ARBA" id="ARBA00012257"/>
    </source>
</evidence>
<dbReference type="PANTHER" id="PTHR43466">
    <property type="entry name" value="2-OXO-4-HYDROXY-4-CARBOXY-5-UREIDOIMIDAZOLINE DECARBOXYLASE-RELATED"/>
    <property type="match status" value="1"/>
</dbReference>
<dbReference type="AlphaFoldDB" id="A0A502GFE0"/>
<dbReference type="InterPro" id="IPR017580">
    <property type="entry name" value="OHCU_decarboxylase-1"/>
</dbReference>
<dbReference type="GO" id="GO:0019628">
    <property type="term" value="P:urate catabolic process"/>
    <property type="evidence" value="ECO:0007669"/>
    <property type="project" value="UniProtKB-UniPathway"/>
</dbReference>
<proteinExistence type="predicted"/>
<gene>
    <name evidence="8" type="primary">uraD</name>
    <name evidence="8" type="ORF">EAH89_02775</name>
</gene>
<dbReference type="UniPathway" id="UPA00394">
    <property type="reaction ID" value="UER00652"/>
</dbReference>
<comment type="pathway">
    <text evidence="2">Purine metabolism; urate degradation; (S)-allantoin from urate: step 3/3.</text>
</comment>
<evidence type="ECO:0000256" key="2">
    <source>
        <dbReference type="ARBA" id="ARBA00004754"/>
    </source>
</evidence>
<protein>
    <recommendedName>
        <fullName evidence="3">2-oxo-4-hydroxy-4-carboxy-5-ureidoimidazoline decarboxylase</fullName>
        <ecNumber evidence="3">4.1.1.97</ecNumber>
    </recommendedName>
</protein>
<organism evidence="8 9">
    <name type="scientific">Muricoccus nepalensis</name>
    <dbReference type="NCBI Taxonomy" id="1854500"/>
    <lineage>
        <taxon>Bacteria</taxon>
        <taxon>Pseudomonadati</taxon>
        <taxon>Pseudomonadota</taxon>
        <taxon>Alphaproteobacteria</taxon>
        <taxon>Acetobacterales</taxon>
        <taxon>Roseomonadaceae</taxon>
        <taxon>Muricoccus</taxon>
    </lineage>
</organism>
<evidence type="ECO:0000313" key="9">
    <source>
        <dbReference type="Proteomes" id="UP000317078"/>
    </source>
</evidence>
<feature type="domain" description="Oxo-4-hydroxy-4-carboxy-5-ureidoimidazoline decarboxylase" evidence="7">
    <location>
        <begin position="19"/>
        <end position="169"/>
    </location>
</feature>
<keyword evidence="6 8" id="KW-0456">Lyase</keyword>
<dbReference type="InterPro" id="IPR036778">
    <property type="entry name" value="OHCU_decarboxylase_sf"/>
</dbReference>
<dbReference type="Proteomes" id="UP000317078">
    <property type="component" value="Unassembled WGS sequence"/>
</dbReference>
<dbReference type="Pfam" id="PF09349">
    <property type="entry name" value="OHCU_decarbox"/>
    <property type="match status" value="1"/>
</dbReference>
<keyword evidence="4" id="KW-0659">Purine metabolism</keyword>
<evidence type="ECO:0000256" key="4">
    <source>
        <dbReference type="ARBA" id="ARBA00022631"/>
    </source>
</evidence>
<keyword evidence="9" id="KW-1185">Reference proteome</keyword>
<keyword evidence="5" id="KW-0210">Decarboxylase</keyword>
<sequence length="270" mass="28102">MGDGQAAGPVPRPDLAALNALPAEGFAAALDGVFEHAPWVARRAAASRPFASTAALHAALMAVVRGEDEAGRVRFLNLHPELTAGALPPDMTAASREEQGGAGLEDAGELRRLNAAYRARHGIPFMICLRRHTGPDVLRRFRARLGNPVAVERAAALEEVAHVSRLRLAARVAAPDAEPPRGRIVLAAAGADGTPFAGLALALRIEGAPAGEWTTDAEGRAGPLLAGETMRIGRYTVVADGEAIPFAVEDPAAPLALRLSRAAAGWRLAT</sequence>
<evidence type="ECO:0000256" key="5">
    <source>
        <dbReference type="ARBA" id="ARBA00022793"/>
    </source>
</evidence>
<dbReference type="RefSeq" id="WP_140881252.1">
    <property type="nucleotide sequence ID" value="NZ_RCZP01000002.1"/>
</dbReference>
<dbReference type="SUPFAM" id="SSF158694">
    <property type="entry name" value="UraD-Like"/>
    <property type="match status" value="1"/>
</dbReference>
<dbReference type="GO" id="GO:0000255">
    <property type="term" value="P:allantoin metabolic process"/>
    <property type="evidence" value="ECO:0007669"/>
    <property type="project" value="InterPro"/>
</dbReference>
<accession>A0A502GFE0</accession>
<evidence type="ECO:0000313" key="8">
    <source>
        <dbReference type="EMBL" id="TPG60322.1"/>
    </source>
</evidence>
<name>A0A502GFE0_9PROT</name>
<dbReference type="GO" id="GO:0006144">
    <property type="term" value="P:purine nucleobase metabolic process"/>
    <property type="evidence" value="ECO:0007669"/>
    <property type="project" value="UniProtKB-KW"/>
</dbReference>
<dbReference type="PANTHER" id="PTHR43466:SF1">
    <property type="entry name" value="2-OXO-4-HYDROXY-4-CARBOXY-5-UREIDOIMIDAZOLINE DECARBOXYLASE-RELATED"/>
    <property type="match status" value="1"/>
</dbReference>
<dbReference type="EC" id="4.1.1.97" evidence="3"/>
<dbReference type="Gene3D" id="1.10.3330.10">
    <property type="entry name" value="Oxo-4-hydroxy-4-carboxy-5-ureidoimidazoline decarboxylase"/>
    <property type="match status" value="1"/>
</dbReference>
<evidence type="ECO:0000256" key="6">
    <source>
        <dbReference type="ARBA" id="ARBA00023239"/>
    </source>
</evidence>
<dbReference type="InterPro" id="IPR018020">
    <property type="entry name" value="OHCU_decarboxylase"/>
</dbReference>
<dbReference type="GO" id="GO:0051997">
    <property type="term" value="F:2-oxo-4-hydroxy-4-carboxy-5-ureidoimidazoline decarboxylase activity"/>
    <property type="evidence" value="ECO:0007669"/>
    <property type="project" value="UniProtKB-EC"/>
</dbReference>
<reference evidence="8 9" key="1">
    <citation type="journal article" date="2019" name="Environ. Microbiol.">
        <title>Species interactions and distinct microbial communities in high Arctic permafrost affected cryosols are associated with the CH4 and CO2 gas fluxes.</title>
        <authorList>
            <person name="Altshuler I."/>
            <person name="Hamel J."/>
            <person name="Turney S."/>
            <person name="Magnuson E."/>
            <person name="Levesque R."/>
            <person name="Greer C."/>
            <person name="Whyte L.G."/>
        </authorList>
    </citation>
    <scope>NUCLEOTIDE SEQUENCE [LARGE SCALE GENOMIC DNA]</scope>
    <source>
        <strain evidence="8 9">S9.3B</strain>
    </source>
</reference>
<dbReference type="EMBL" id="RCZP01000002">
    <property type="protein sequence ID" value="TPG60322.1"/>
    <property type="molecule type" value="Genomic_DNA"/>
</dbReference>